<evidence type="ECO:0000259" key="3">
    <source>
        <dbReference type="Pfam" id="PF01205"/>
    </source>
</evidence>
<dbReference type="InterPro" id="IPR023582">
    <property type="entry name" value="Impact"/>
</dbReference>
<dbReference type="STRING" id="98765.A0A2R6NKS7"/>
<dbReference type="InterPro" id="IPR036956">
    <property type="entry name" value="Impact_N_sf"/>
</dbReference>
<protein>
    <recommendedName>
        <fullName evidence="3">Impact N-terminal domain-containing protein</fullName>
    </recommendedName>
</protein>
<feature type="compositionally biased region" description="Polar residues" evidence="2">
    <location>
        <begin position="25"/>
        <end position="38"/>
    </location>
</feature>
<dbReference type="Proteomes" id="UP000186601">
    <property type="component" value="Unassembled WGS sequence"/>
</dbReference>
<accession>A0A2R6NKS7</accession>
<comment type="caution">
    <text evidence="4">The sequence shown here is derived from an EMBL/GenBank/DDBJ whole genome shotgun (WGS) entry which is preliminary data.</text>
</comment>
<keyword evidence="5" id="KW-1185">Reference proteome</keyword>
<evidence type="ECO:0000313" key="4">
    <source>
        <dbReference type="EMBL" id="PSR72995.1"/>
    </source>
</evidence>
<dbReference type="AlphaFoldDB" id="A0A2R6NKS7"/>
<proteinExistence type="inferred from homology"/>
<dbReference type="InterPro" id="IPR001498">
    <property type="entry name" value="Impact_N"/>
</dbReference>
<feature type="region of interest" description="Disordered" evidence="2">
    <location>
        <begin position="103"/>
        <end position="127"/>
    </location>
</feature>
<dbReference type="EMBL" id="MLYV02001119">
    <property type="protein sequence ID" value="PSR72995.1"/>
    <property type="molecule type" value="Genomic_DNA"/>
</dbReference>
<evidence type="ECO:0000256" key="2">
    <source>
        <dbReference type="SAM" id="MobiDB-lite"/>
    </source>
</evidence>
<dbReference type="GO" id="GO:0005737">
    <property type="term" value="C:cytoplasm"/>
    <property type="evidence" value="ECO:0007669"/>
    <property type="project" value="TreeGrafter"/>
</dbReference>
<dbReference type="Pfam" id="PF01205">
    <property type="entry name" value="Impact_N"/>
    <property type="match status" value="1"/>
</dbReference>
<dbReference type="GO" id="GO:0140469">
    <property type="term" value="P:GCN2-mediated signaling"/>
    <property type="evidence" value="ECO:0007669"/>
    <property type="project" value="TreeGrafter"/>
</dbReference>
<feature type="compositionally biased region" description="Basic and acidic residues" evidence="2">
    <location>
        <begin position="103"/>
        <end position="120"/>
    </location>
</feature>
<name>A0A2R6NKS7_9APHY</name>
<organism evidence="4 5">
    <name type="scientific">Hermanssonia centrifuga</name>
    <dbReference type="NCBI Taxonomy" id="98765"/>
    <lineage>
        <taxon>Eukaryota</taxon>
        <taxon>Fungi</taxon>
        <taxon>Dikarya</taxon>
        <taxon>Basidiomycota</taxon>
        <taxon>Agaricomycotina</taxon>
        <taxon>Agaricomycetes</taxon>
        <taxon>Polyporales</taxon>
        <taxon>Meruliaceae</taxon>
        <taxon>Hermanssonia</taxon>
    </lineage>
</organism>
<dbReference type="PANTHER" id="PTHR16301">
    <property type="entry name" value="IMPACT-RELATED"/>
    <property type="match status" value="1"/>
</dbReference>
<comment type="similarity">
    <text evidence="1">Belongs to the IMPACT family.</text>
</comment>
<gene>
    <name evidence="4" type="ORF">PHLCEN_2v11099</name>
</gene>
<dbReference type="OrthoDB" id="69641at2759"/>
<dbReference type="InterPro" id="IPR020568">
    <property type="entry name" value="Ribosomal_Su5_D2-typ_SF"/>
</dbReference>
<evidence type="ECO:0000256" key="1">
    <source>
        <dbReference type="ARBA" id="ARBA00007665"/>
    </source>
</evidence>
<dbReference type="PANTHER" id="PTHR16301:SF25">
    <property type="entry name" value="PROTEIN IMPACT"/>
    <property type="match status" value="1"/>
</dbReference>
<dbReference type="GO" id="GO:0006446">
    <property type="term" value="P:regulation of translational initiation"/>
    <property type="evidence" value="ECO:0007669"/>
    <property type="project" value="TreeGrafter"/>
</dbReference>
<reference evidence="4 5" key="1">
    <citation type="submission" date="2018-02" db="EMBL/GenBank/DDBJ databases">
        <title>Genome sequence of the basidiomycete white-rot fungus Phlebia centrifuga.</title>
        <authorList>
            <person name="Granchi Z."/>
            <person name="Peng M."/>
            <person name="de Vries R.P."/>
            <person name="Hilden K."/>
            <person name="Makela M.R."/>
            <person name="Grigoriev I."/>
            <person name="Riley R."/>
        </authorList>
    </citation>
    <scope>NUCLEOTIDE SEQUENCE [LARGE SCALE GENOMIC DNA]</scope>
    <source>
        <strain evidence="4 5">FBCC195</strain>
    </source>
</reference>
<evidence type="ECO:0000313" key="5">
    <source>
        <dbReference type="Proteomes" id="UP000186601"/>
    </source>
</evidence>
<feature type="region of interest" description="Disordered" evidence="2">
    <location>
        <begin position="1"/>
        <end position="38"/>
    </location>
</feature>
<dbReference type="Gene3D" id="3.30.230.30">
    <property type="entry name" value="Impact, N-terminal domain"/>
    <property type="match status" value="1"/>
</dbReference>
<dbReference type="SUPFAM" id="SSF54211">
    <property type="entry name" value="Ribosomal protein S5 domain 2-like"/>
    <property type="match status" value="1"/>
</dbReference>
<sequence>MSSDPGFESGIHIRTPVRPSGGALSKNQTSVNEAPSSTIRRVSCGSCDGGESGAGERLERLLEMSGCENAVVVVYRWYGGVPLGSDRWKCISGVAKEALRAGDFTGEKMAQKPHVDNAKEKRARRKR</sequence>
<feature type="domain" description="Impact N-terminal" evidence="3">
    <location>
        <begin position="45"/>
        <end position="99"/>
    </location>
</feature>